<dbReference type="NCBIfam" id="TIGR04255">
    <property type="entry name" value="sporadTIGR04255"/>
    <property type="match status" value="1"/>
</dbReference>
<sequence>MSHSENFFPDSERVLYLQSPLSEVICQLRFPPILRVESQIPADFQDRVRAQFPLFEQQQGGGLDKLPKEVRSLIGAAVAQPVVYSFGSEDGASLLTLSRDSLALTSRNYRRWEDFRDLISQAISALVELYQPAHFTRVGLRYRNFVFPEKVGFAAGEWHKLLGPALRGELAADFGGAVVEEARRVLRLRSTGSDSEGILLQHGIANDQEFGEASYLIDVDVYTDRKVTTNEPLSILARFNYHAGRAFRWSISNELHEALGPQQHSHTPE</sequence>
<keyword evidence="2" id="KW-1185">Reference proteome</keyword>
<reference evidence="1" key="1">
    <citation type="journal article" date="2014" name="Int. J. Syst. Evol. Microbiol.">
        <title>Complete genome sequence of Corynebacterium casei LMG S-19264T (=DSM 44701T), isolated from a smear-ripened cheese.</title>
        <authorList>
            <consortium name="US DOE Joint Genome Institute (JGI-PGF)"/>
            <person name="Walter F."/>
            <person name="Albersmeier A."/>
            <person name="Kalinowski J."/>
            <person name="Ruckert C."/>
        </authorList>
    </citation>
    <scope>NUCLEOTIDE SEQUENCE</scope>
    <source>
        <strain evidence="1">CGMCC 1.12919</strain>
    </source>
</reference>
<reference evidence="1" key="2">
    <citation type="submission" date="2020-09" db="EMBL/GenBank/DDBJ databases">
        <authorList>
            <person name="Sun Q."/>
            <person name="Zhou Y."/>
        </authorList>
    </citation>
    <scope>NUCLEOTIDE SEQUENCE</scope>
    <source>
        <strain evidence="1">CGMCC 1.12919</strain>
    </source>
</reference>
<organism evidence="1 2">
    <name type="scientific">Chelatococcus reniformis</name>
    <dbReference type="NCBI Taxonomy" id="1494448"/>
    <lineage>
        <taxon>Bacteria</taxon>
        <taxon>Pseudomonadati</taxon>
        <taxon>Pseudomonadota</taxon>
        <taxon>Alphaproteobacteria</taxon>
        <taxon>Hyphomicrobiales</taxon>
        <taxon>Chelatococcaceae</taxon>
        <taxon>Chelatococcus</taxon>
    </lineage>
</organism>
<gene>
    <name evidence="1" type="ORF">GCM10010994_29190</name>
</gene>
<accession>A0A916UD90</accession>
<evidence type="ECO:0000313" key="1">
    <source>
        <dbReference type="EMBL" id="GGC68766.1"/>
    </source>
</evidence>
<dbReference type="RefSeq" id="WP_188609921.1">
    <property type="nucleotide sequence ID" value="NZ_BMGG01000005.1"/>
</dbReference>
<evidence type="ECO:0000313" key="2">
    <source>
        <dbReference type="Proteomes" id="UP000637002"/>
    </source>
</evidence>
<dbReference type="AlphaFoldDB" id="A0A916UD90"/>
<dbReference type="InterPro" id="IPR026349">
    <property type="entry name" value="CHP04255"/>
</dbReference>
<evidence type="ECO:0008006" key="3">
    <source>
        <dbReference type="Google" id="ProtNLM"/>
    </source>
</evidence>
<dbReference type="EMBL" id="BMGG01000005">
    <property type="protein sequence ID" value="GGC68766.1"/>
    <property type="molecule type" value="Genomic_DNA"/>
</dbReference>
<comment type="caution">
    <text evidence="1">The sequence shown here is derived from an EMBL/GenBank/DDBJ whole genome shotgun (WGS) entry which is preliminary data.</text>
</comment>
<name>A0A916UD90_9HYPH</name>
<proteinExistence type="predicted"/>
<protein>
    <recommendedName>
        <fullName evidence="3">TIGR04255 family protein</fullName>
    </recommendedName>
</protein>
<dbReference type="Proteomes" id="UP000637002">
    <property type="component" value="Unassembled WGS sequence"/>
</dbReference>